<sequence length="364" mass="40645">MKILFVVTGLAGGGAEKIVTELADKMFSRGYQVKIAYLKGTIVVKPNNSSIELICLELEKLTDIKKAYDNYKRLVLSFKPNIVHAHMVHANIFARISRVFLPVPRLICSAHSNNEGGRFRMLAYKYTHKLADVTTNVSKNASHSFEKLGAVPIGEITTVYNGIDLKKFEKFNSNISLKEELSIDVQTPIFLAVGRFHDAKDYPNLIRSFLYLKSNNIFKEKKPKLLIAGDGEGRLEIEQLIRDLELETDIILLGRRDDIAALLNMADFFVLSSKYEGLPTVIIEAMACETYVIATDCGGSAEIMGDTGTLVPIQDSHTLSDAMVHVLTLDNASIVSNNKKARQRVENLFSLTSSVNHWIEIYES</sequence>
<gene>
    <name evidence="3" type="primary">gtr117</name>
</gene>
<proteinExistence type="predicted"/>
<name>A0A2Z2GXM8_ACIBA</name>
<evidence type="ECO:0000259" key="1">
    <source>
        <dbReference type="Pfam" id="PF00534"/>
    </source>
</evidence>
<dbReference type="Pfam" id="PF00534">
    <property type="entry name" value="Glycos_transf_1"/>
    <property type="match status" value="1"/>
</dbReference>
<reference evidence="3" key="1">
    <citation type="submission" date="2017-01" db="EMBL/GenBank/DDBJ databases">
        <title>Acinetobacter baumannii KL57 capsule biosynthesis gene cluster.</title>
        <authorList>
            <person name="Kenyon J.J."/>
            <person name="Holt K.E."/>
            <person name="Baker S."/>
            <person name="Hall R.M."/>
        </authorList>
    </citation>
    <scope>NUCLEOTIDE SEQUENCE</scope>
    <source>
        <strain evidence="3">BAL_212</strain>
    </source>
</reference>
<dbReference type="InterPro" id="IPR028098">
    <property type="entry name" value="Glyco_trans_4-like_N"/>
</dbReference>
<dbReference type="PANTHER" id="PTHR12526">
    <property type="entry name" value="GLYCOSYLTRANSFERASE"/>
    <property type="match status" value="1"/>
</dbReference>
<feature type="domain" description="Glycosyl transferase family 1" evidence="1">
    <location>
        <begin position="178"/>
        <end position="330"/>
    </location>
</feature>
<dbReference type="GO" id="GO:0016757">
    <property type="term" value="F:glycosyltransferase activity"/>
    <property type="evidence" value="ECO:0007669"/>
    <property type="project" value="InterPro"/>
</dbReference>
<evidence type="ECO:0000313" key="3">
    <source>
        <dbReference type="EMBL" id="ARR95889.1"/>
    </source>
</evidence>
<dbReference type="Pfam" id="PF13439">
    <property type="entry name" value="Glyco_transf_4"/>
    <property type="match status" value="1"/>
</dbReference>
<protein>
    <submittedName>
        <fullName evidence="3">Gtr117</fullName>
    </submittedName>
</protein>
<dbReference type="RefSeq" id="WP_185218775.1">
    <property type="nucleotide sequence ID" value="NZ_JACLCQ010000001.1"/>
</dbReference>
<dbReference type="EMBL" id="KY434631">
    <property type="protein sequence ID" value="ARR95889.1"/>
    <property type="molecule type" value="Genomic_DNA"/>
</dbReference>
<dbReference type="GO" id="GO:1901135">
    <property type="term" value="P:carbohydrate derivative metabolic process"/>
    <property type="evidence" value="ECO:0007669"/>
    <property type="project" value="UniProtKB-ARBA"/>
</dbReference>
<feature type="domain" description="Glycosyltransferase subfamily 4-like N-terminal" evidence="2">
    <location>
        <begin position="13"/>
        <end position="166"/>
    </location>
</feature>
<dbReference type="AlphaFoldDB" id="A0A2Z2GXM8"/>
<evidence type="ECO:0000259" key="2">
    <source>
        <dbReference type="Pfam" id="PF13439"/>
    </source>
</evidence>
<organism evidence="3">
    <name type="scientific">Acinetobacter baumannii</name>
    <dbReference type="NCBI Taxonomy" id="470"/>
    <lineage>
        <taxon>Bacteria</taxon>
        <taxon>Pseudomonadati</taxon>
        <taxon>Pseudomonadota</taxon>
        <taxon>Gammaproteobacteria</taxon>
        <taxon>Moraxellales</taxon>
        <taxon>Moraxellaceae</taxon>
        <taxon>Acinetobacter</taxon>
        <taxon>Acinetobacter calcoaceticus/baumannii complex</taxon>
    </lineage>
</organism>
<dbReference type="Gene3D" id="3.40.50.2000">
    <property type="entry name" value="Glycogen Phosphorylase B"/>
    <property type="match status" value="2"/>
</dbReference>
<dbReference type="SUPFAM" id="SSF53756">
    <property type="entry name" value="UDP-Glycosyltransferase/glycogen phosphorylase"/>
    <property type="match status" value="1"/>
</dbReference>
<accession>A0A2Z2GXM8</accession>
<dbReference type="InterPro" id="IPR001296">
    <property type="entry name" value="Glyco_trans_1"/>
</dbReference>